<proteinExistence type="predicted"/>
<sequence>MTETTGAESFPELFGVIQDYAQGDHNHQVKALRVISAAYLPLFEVPPMPDAKKVVEDVLRANDFLLTDPETGGLEPAAVDAVVSVATSRLDPEDLKWGAGCLLDVMDALRRRAQTEGYETYVLDADDVLDGLESILAADIVEDAIEDVIEDALEGEV</sequence>
<protein>
    <submittedName>
        <fullName evidence="1">Uncharacterized protein</fullName>
    </submittedName>
</protein>
<dbReference type="AlphaFoldDB" id="A0A6J4NP90"/>
<reference evidence="1" key="1">
    <citation type="submission" date="2020-02" db="EMBL/GenBank/DDBJ databases">
        <authorList>
            <person name="Meier V. D."/>
        </authorList>
    </citation>
    <scope>NUCLEOTIDE SEQUENCE</scope>
    <source>
        <strain evidence="1">AVDCRST_MAG03</strain>
    </source>
</reference>
<organism evidence="1">
    <name type="scientific">uncultured Rubrobacteraceae bacterium</name>
    <dbReference type="NCBI Taxonomy" id="349277"/>
    <lineage>
        <taxon>Bacteria</taxon>
        <taxon>Bacillati</taxon>
        <taxon>Actinomycetota</taxon>
        <taxon>Rubrobacteria</taxon>
        <taxon>Rubrobacterales</taxon>
        <taxon>Rubrobacteraceae</taxon>
        <taxon>environmental samples</taxon>
    </lineage>
</organism>
<accession>A0A6J4NP90</accession>
<name>A0A6J4NP90_9ACTN</name>
<gene>
    <name evidence="1" type="ORF">AVDCRST_MAG03-446</name>
</gene>
<evidence type="ECO:0000313" key="1">
    <source>
        <dbReference type="EMBL" id="CAA9388781.1"/>
    </source>
</evidence>
<dbReference type="EMBL" id="CADCUT010000026">
    <property type="protein sequence ID" value="CAA9388781.1"/>
    <property type="molecule type" value="Genomic_DNA"/>
</dbReference>